<reference evidence="3" key="1">
    <citation type="submission" date="2024-04" db="EMBL/GenBank/DDBJ databases">
        <authorList>
            <person name="Shaw F."/>
            <person name="Minotto A."/>
        </authorList>
    </citation>
    <scope>NUCLEOTIDE SEQUENCE [LARGE SCALE GENOMIC DNA]</scope>
</reference>
<dbReference type="InterPro" id="IPR001810">
    <property type="entry name" value="F-box_dom"/>
</dbReference>
<keyword evidence="3" id="KW-1185">Reference proteome</keyword>
<gene>
    <name evidence="2" type="ORF">GFSPODELE1_LOCUS2259</name>
</gene>
<dbReference type="Proteomes" id="UP001497453">
    <property type="component" value="Chromosome 10"/>
</dbReference>
<evidence type="ECO:0000259" key="1">
    <source>
        <dbReference type="Pfam" id="PF12937"/>
    </source>
</evidence>
<dbReference type="Pfam" id="PF12937">
    <property type="entry name" value="F-box-like"/>
    <property type="match status" value="1"/>
</dbReference>
<evidence type="ECO:0000313" key="2">
    <source>
        <dbReference type="EMBL" id="CAL1698668.1"/>
    </source>
</evidence>
<proteinExistence type="predicted"/>
<evidence type="ECO:0000313" key="3">
    <source>
        <dbReference type="Proteomes" id="UP001497453"/>
    </source>
</evidence>
<protein>
    <recommendedName>
        <fullName evidence="1">F-box domain-containing protein</fullName>
    </recommendedName>
</protein>
<organism evidence="2 3">
    <name type="scientific">Somion occarium</name>
    <dbReference type="NCBI Taxonomy" id="3059160"/>
    <lineage>
        <taxon>Eukaryota</taxon>
        <taxon>Fungi</taxon>
        <taxon>Dikarya</taxon>
        <taxon>Basidiomycota</taxon>
        <taxon>Agaricomycotina</taxon>
        <taxon>Agaricomycetes</taxon>
        <taxon>Polyporales</taxon>
        <taxon>Cerrenaceae</taxon>
        <taxon>Somion</taxon>
    </lineage>
</organism>
<accession>A0ABP1CVD9</accession>
<name>A0ABP1CVD9_9APHY</name>
<sequence>MDISVVPPSSSFPPSHISRLPSELLTNIFLRLAHACRHEARAMDCYSHQPYAWLPVTRVCRFWHDAALQCHSLWAFIDVSYDALEWLKVLLVRSGRVPLVAKLNDWDPPYEDQSDQVILELVLQELPRIVKLEVEITASLLTKLEALVQHPPPMLRSLSLRKICINGDDPLHEQGHFPLNFDLPHLRSLKVFRFKFSEAKTLFRPSLRKLVLDATEYPPLREVSECIRELPP</sequence>
<feature type="domain" description="F-box" evidence="1">
    <location>
        <begin position="17"/>
        <end position="78"/>
    </location>
</feature>
<dbReference type="Gene3D" id="1.20.1280.50">
    <property type="match status" value="1"/>
</dbReference>
<dbReference type="EMBL" id="OZ037953">
    <property type="protein sequence ID" value="CAL1698668.1"/>
    <property type="molecule type" value="Genomic_DNA"/>
</dbReference>